<name>A0A6M2BPN8_9GAMM</name>
<dbReference type="Gene3D" id="2.130.10.10">
    <property type="entry name" value="YVTN repeat-like/Quinoprotein amine dehydrogenase"/>
    <property type="match status" value="1"/>
</dbReference>
<dbReference type="InterPro" id="IPR013658">
    <property type="entry name" value="SGL"/>
</dbReference>
<gene>
    <name evidence="2" type="ORF">G7Y85_04545</name>
</gene>
<reference evidence="2 3" key="1">
    <citation type="journal article" date="2014" name="Int. J. Syst. Evol. Microbiol.">
        <title>Solimonas terrae sp. nov., isolated from soil.</title>
        <authorList>
            <person name="Kim S.J."/>
            <person name="Moon J.Y."/>
            <person name="Weon H.Y."/>
            <person name="Ahn J.H."/>
            <person name="Chen W.M."/>
            <person name="Kwon S.W."/>
        </authorList>
    </citation>
    <scope>NUCLEOTIDE SEQUENCE [LARGE SCALE GENOMIC DNA]</scope>
    <source>
        <strain evidence="2 3">KIS83-12</strain>
    </source>
</reference>
<dbReference type="InterPro" id="IPR051344">
    <property type="entry name" value="Vgb"/>
</dbReference>
<dbReference type="PANTHER" id="PTHR40274:SF4">
    <property type="entry name" value="BLL1406 PROTEIN"/>
    <property type="match status" value="1"/>
</dbReference>
<evidence type="ECO:0000313" key="3">
    <source>
        <dbReference type="Proteomes" id="UP000472676"/>
    </source>
</evidence>
<evidence type="ECO:0000313" key="2">
    <source>
        <dbReference type="EMBL" id="NGY04023.1"/>
    </source>
</evidence>
<dbReference type="InterPro" id="IPR015943">
    <property type="entry name" value="WD40/YVTN_repeat-like_dom_sf"/>
</dbReference>
<dbReference type="SUPFAM" id="SSF63829">
    <property type="entry name" value="Calcium-dependent phosphotriesterase"/>
    <property type="match status" value="2"/>
</dbReference>
<dbReference type="Proteomes" id="UP000472676">
    <property type="component" value="Unassembled WGS sequence"/>
</dbReference>
<dbReference type="Gene3D" id="2.120.10.30">
    <property type="entry name" value="TolB, C-terminal domain"/>
    <property type="match status" value="2"/>
</dbReference>
<dbReference type="InterPro" id="IPR011042">
    <property type="entry name" value="6-blade_b-propeller_TolB-like"/>
</dbReference>
<protein>
    <submittedName>
        <fullName evidence="2">Gluconolaconase</fullName>
    </submittedName>
</protein>
<proteinExistence type="predicted"/>
<dbReference type="AlphaFoldDB" id="A0A6M2BPN8"/>
<evidence type="ECO:0000259" key="1">
    <source>
        <dbReference type="Pfam" id="PF08450"/>
    </source>
</evidence>
<dbReference type="Pfam" id="PF08450">
    <property type="entry name" value="SGL"/>
    <property type="match status" value="1"/>
</dbReference>
<dbReference type="RefSeq" id="WP_166252469.1">
    <property type="nucleotide sequence ID" value="NZ_JAAMOW010000002.1"/>
</dbReference>
<organism evidence="2 3">
    <name type="scientific">Solimonas terrae</name>
    <dbReference type="NCBI Taxonomy" id="1396819"/>
    <lineage>
        <taxon>Bacteria</taxon>
        <taxon>Pseudomonadati</taxon>
        <taxon>Pseudomonadota</taxon>
        <taxon>Gammaproteobacteria</taxon>
        <taxon>Nevskiales</taxon>
        <taxon>Nevskiaceae</taxon>
        <taxon>Solimonas</taxon>
    </lineage>
</organism>
<sequence>MSLQSGRYTAASPFTAADGWQIERLTAPSRLFGANGLRTGPDGRVYVAQVSGSQISAIDVDTGAIEAISPKGGDIVAPDDLVFDPAGNLYATEITEGRVSMRAPNGVTRVVQGDMPVANPITFHQGRLIAGECRVGGRIMVLDLDGGAPRMVLDNVPMPNAFEVGPDGKLYIPVMGANEIWRVSLDGGAPEVVARDLGVPDSVKFDAQGHIVSTQVHSGQVLRIDPRTGDKTVLASLTPGLDNVTFVGKRMFVSNISGYVTEILDGGRTRDLVPDGLSWPLGLAVDAQGLMFIADGPFSYTMPQGQARQLAGMLFTQGYPGYSRGAAAAGPGEFIVTTANGDVARYWPAQQRSEMLASGFNQLYGVALAPKGAVVFAEQGTGRVLSVQSGTVETLATGLREPSGVAVAADGSCYVAEQTGGRVTRISGGRVDTALDGLRRPQGVLVRGDTLYVVDVDAKQLIEYGLASGVRRVIASNLPVGAPAGVTPKFLGAIGTMSGPMGPFAGIAAAADGGLYVSGDAEGSVLAVRPA</sequence>
<feature type="domain" description="SMP-30/Gluconolactonase/LRE-like region" evidence="1">
    <location>
        <begin position="31"/>
        <end position="249"/>
    </location>
</feature>
<dbReference type="PANTHER" id="PTHR40274">
    <property type="entry name" value="VIRGINIAMYCIN B LYASE"/>
    <property type="match status" value="1"/>
</dbReference>
<dbReference type="EMBL" id="JAAMOW010000002">
    <property type="protein sequence ID" value="NGY04023.1"/>
    <property type="molecule type" value="Genomic_DNA"/>
</dbReference>
<comment type="caution">
    <text evidence="2">The sequence shown here is derived from an EMBL/GenBank/DDBJ whole genome shotgun (WGS) entry which is preliminary data.</text>
</comment>
<keyword evidence="3" id="KW-1185">Reference proteome</keyword>
<accession>A0A6M2BPN8</accession>